<dbReference type="EMBL" id="GBRH01251177">
    <property type="protein sequence ID" value="JAD46718.1"/>
    <property type="molecule type" value="Transcribed_RNA"/>
</dbReference>
<reference evidence="1" key="1">
    <citation type="submission" date="2014-09" db="EMBL/GenBank/DDBJ databases">
        <authorList>
            <person name="Magalhaes I.L.F."/>
            <person name="Oliveira U."/>
            <person name="Santos F.R."/>
            <person name="Vidigal T.H.D.A."/>
            <person name="Brescovit A.D."/>
            <person name="Santos A.J."/>
        </authorList>
    </citation>
    <scope>NUCLEOTIDE SEQUENCE</scope>
    <source>
        <tissue evidence="1">Shoot tissue taken approximately 20 cm above the soil surface</tissue>
    </source>
</reference>
<name>A0A0A9A9X3_ARUDO</name>
<protein>
    <submittedName>
        <fullName evidence="1">Uncharacterized protein</fullName>
    </submittedName>
</protein>
<accession>A0A0A9A9X3</accession>
<proteinExistence type="predicted"/>
<sequence length="8" mass="990">MKARRSLE</sequence>
<reference evidence="1" key="2">
    <citation type="journal article" date="2015" name="Data Brief">
        <title>Shoot transcriptome of the giant reed, Arundo donax.</title>
        <authorList>
            <person name="Barrero R.A."/>
            <person name="Guerrero F.D."/>
            <person name="Moolhuijzen P."/>
            <person name="Goolsby J.A."/>
            <person name="Tidwell J."/>
            <person name="Bellgard S.E."/>
            <person name="Bellgard M.I."/>
        </authorList>
    </citation>
    <scope>NUCLEOTIDE SEQUENCE</scope>
    <source>
        <tissue evidence="1">Shoot tissue taken approximately 20 cm above the soil surface</tissue>
    </source>
</reference>
<evidence type="ECO:0000313" key="1">
    <source>
        <dbReference type="EMBL" id="JAD46718.1"/>
    </source>
</evidence>
<organism evidence="1">
    <name type="scientific">Arundo donax</name>
    <name type="common">Giant reed</name>
    <name type="synonym">Donax arundinaceus</name>
    <dbReference type="NCBI Taxonomy" id="35708"/>
    <lineage>
        <taxon>Eukaryota</taxon>
        <taxon>Viridiplantae</taxon>
        <taxon>Streptophyta</taxon>
        <taxon>Embryophyta</taxon>
        <taxon>Tracheophyta</taxon>
        <taxon>Spermatophyta</taxon>
        <taxon>Magnoliopsida</taxon>
        <taxon>Liliopsida</taxon>
        <taxon>Poales</taxon>
        <taxon>Poaceae</taxon>
        <taxon>PACMAD clade</taxon>
        <taxon>Arundinoideae</taxon>
        <taxon>Arundineae</taxon>
        <taxon>Arundo</taxon>
    </lineage>
</organism>